<dbReference type="EMBL" id="MNTG01000002">
    <property type="protein sequence ID" value="OLA39130.1"/>
    <property type="molecule type" value="Genomic_DNA"/>
</dbReference>
<proteinExistence type="predicted"/>
<sequence length="165" mass="19217">MNNKLLKRVLAFVLMAAVMVGLVFFRSENNYDKHYFRAKLARGQEVHCQIDLGKEGELKYLLQPNIYTLYLRLLPEDKQAQLRCEGEGLQQLLSRSSKKGLWRKLAPDEMMKQYKGQMSVSAELYFSPEQLKQRHVQQGKIKFYDAQGLYGTVVIDVINSRVKRD</sequence>
<dbReference type="RefSeq" id="WP_303679302.1">
    <property type="nucleotide sequence ID" value="NZ_DBFSHV010000178.1"/>
</dbReference>
<dbReference type="AlphaFoldDB" id="A0A1Q6R9Z0"/>
<dbReference type="STRING" id="626940.BHW43_02040"/>
<accession>A0A1Q6R9Z0</accession>
<protein>
    <submittedName>
        <fullName evidence="1">Uncharacterized protein</fullName>
    </submittedName>
</protein>
<comment type="caution">
    <text evidence="1">The sequence shown here is derived from an EMBL/GenBank/DDBJ whole genome shotgun (WGS) entry which is preliminary data.</text>
</comment>
<organism evidence="1 2">
    <name type="scientific">Phascolarctobacterium succinatutens</name>
    <dbReference type="NCBI Taxonomy" id="626940"/>
    <lineage>
        <taxon>Bacteria</taxon>
        <taxon>Bacillati</taxon>
        <taxon>Bacillota</taxon>
        <taxon>Negativicutes</taxon>
        <taxon>Acidaminococcales</taxon>
        <taxon>Acidaminococcaceae</taxon>
        <taxon>Phascolarctobacterium</taxon>
    </lineage>
</organism>
<gene>
    <name evidence="1" type="ORF">BHW43_02040</name>
</gene>
<dbReference type="Proteomes" id="UP000186777">
    <property type="component" value="Unassembled WGS sequence"/>
</dbReference>
<evidence type="ECO:0000313" key="2">
    <source>
        <dbReference type="Proteomes" id="UP000186777"/>
    </source>
</evidence>
<reference evidence="1 2" key="1">
    <citation type="journal article" date="2016" name="Nat. Biotechnol.">
        <title>Measurement of bacterial replication rates in microbial communities.</title>
        <authorList>
            <person name="Brown C.T."/>
            <person name="Olm M.R."/>
            <person name="Thomas B.C."/>
            <person name="Banfield J.F."/>
        </authorList>
    </citation>
    <scope>NUCLEOTIDE SEQUENCE [LARGE SCALE GENOMIC DNA]</scope>
    <source>
        <strain evidence="1">46_33</strain>
    </source>
</reference>
<name>A0A1Q6R9Z0_9FIRM</name>
<evidence type="ECO:0000313" key="1">
    <source>
        <dbReference type="EMBL" id="OLA39130.1"/>
    </source>
</evidence>